<dbReference type="SUPFAM" id="SSF57716">
    <property type="entry name" value="Glucocorticoid receptor-like (DNA-binding domain)"/>
    <property type="match status" value="1"/>
</dbReference>
<keyword evidence="2" id="KW-0677">Repeat</keyword>
<feature type="compositionally biased region" description="Acidic residues" evidence="7">
    <location>
        <begin position="463"/>
        <end position="472"/>
    </location>
</feature>
<evidence type="ECO:0000313" key="10">
    <source>
        <dbReference type="EMBL" id="KRT82942.1"/>
    </source>
</evidence>
<dbReference type="PANTHER" id="PTHR24381:SF437">
    <property type="entry name" value="C2H2-TYPE DOMAIN-CONTAINING PROTEIN"/>
    <property type="match status" value="1"/>
</dbReference>
<protein>
    <submittedName>
        <fullName evidence="10">Zinc-finger associated domain containing protein</fullName>
    </submittedName>
</protein>
<dbReference type="GO" id="GO:0000977">
    <property type="term" value="F:RNA polymerase II transcription regulatory region sequence-specific DNA binding"/>
    <property type="evidence" value="ECO:0007669"/>
    <property type="project" value="TreeGrafter"/>
</dbReference>
<sequence length="490" mass="56196">MEEKSEDICRTCLGANKNMFNIFTSGNPSDTNLADMLMTFVSLNISSEEDLPHFMCSDCIKTLTISYNFKKQCERSDVLLRSNKNEAPIKKQDAIEVVMTDEFVVENEIESEEENTNSDIFNEFEVNKNKKFSCNLCGRSFIKSGNLSLHMKTHKENNECTYCNSKFASHQELLQHNKRSHKYFNCTICDKSYATGNALNAHMRMHKSPNTAKSEENAEYICVVGINEMPIKAKHLKFEGEIEMMEKNITTSCSQCSLPCINEEALQLHEKIHDANHECEKCSLIFVAYTDFVEHNKTVHSIHNCNKCVKSFPTVYGLSGHSSTHVVAEENPCIMYKCTVPSCNKKYRTLDYLKQHILLHTNENKVYLCKVCGKTYNSSNSFYYHKKIHGDQRPYVCKYCGNAYKIYSHLKTHMWRHGTTMPHRCGKCGKGFTRGQVLRKHLESNCGSKRRRKHIADTTTKIEEEEDDIGDNADEKDSEKIENAVIANEA</sequence>
<dbReference type="PROSITE" id="PS51915">
    <property type="entry name" value="ZAD"/>
    <property type="match status" value="1"/>
</dbReference>
<dbReference type="EMBL" id="LJIG01009507">
    <property type="protein sequence ID" value="KRT82942.1"/>
    <property type="molecule type" value="Genomic_DNA"/>
</dbReference>
<feature type="domain" description="C2H2-type" evidence="8">
    <location>
        <begin position="423"/>
        <end position="450"/>
    </location>
</feature>
<dbReference type="OrthoDB" id="8117402at2759"/>
<accession>A0A0T6B6X5</accession>
<dbReference type="FunFam" id="3.30.160.60:FF:000086">
    <property type="entry name" value="transcription factor E4F1 isoform X1"/>
    <property type="match status" value="1"/>
</dbReference>
<dbReference type="GO" id="GO:0008270">
    <property type="term" value="F:zinc ion binding"/>
    <property type="evidence" value="ECO:0007669"/>
    <property type="project" value="UniProtKB-UniRule"/>
</dbReference>
<feature type="non-terminal residue" evidence="10">
    <location>
        <position position="490"/>
    </location>
</feature>
<reference evidence="10 11" key="1">
    <citation type="submission" date="2015-09" db="EMBL/GenBank/DDBJ databases">
        <title>Draft genome of the scarab beetle Oryctes borbonicus.</title>
        <authorList>
            <person name="Meyer J.M."/>
            <person name="Markov G.V."/>
            <person name="Baskaran P."/>
            <person name="Herrmann M."/>
            <person name="Sommer R.J."/>
            <person name="Roedelsperger C."/>
        </authorList>
    </citation>
    <scope>NUCLEOTIDE SEQUENCE [LARGE SCALE GENOMIC DNA]</scope>
    <source>
        <strain evidence="10">OB123</strain>
        <tissue evidence="10">Whole animal</tissue>
    </source>
</reference>
<comment type="caution">
    <text evidence="10">The sequence shown here is derived from an EMBL/GenBank/DDBJ whole genome shotgun (WGS) entry which is preliminary data.</text>
</comment>
<feature type="domain" description="C2H2-type" evidence="8">
    <location>
        <begin position="132"/>
        <end position="159"/>
    </location>
</feature>
<evidence type="ECO:0000313" key="11">
    <source>
        <dbReference type="Proteomes" id="UP000051574"/>
    </source>
</evidence>
<evidence type="ECO:0000256" key="5">
    <source>
        <dbReference type="PROSITE-ProRule" id="PRU00042"/>
    </source>
</evidence>
<feature type="domain" description="C2H2-type" evidence="8">
    <location>
        <begin position="277"/>
        <end position="301"/>
    </location>
</feature>
<name>A0A0T6B6X5_9SCAR</name>
<dbReference type="AlphaFoldDB" id="A0A0T6B6X5"/>
<organism evidence="10 11">
    <name type="scientific">Oryctes borbonicus</name>
    <dbReference type="NCBI Taxonomy" id="1629725"/>
    <lineage>
        <taxon>Eukaryota</taxon>
        <taxon>Metazoa</taxon>
        <taxon>Ecdysozoa</taxon>
        <taxon>Arthropoda</taxon>
        <taxon>Hexapoda</taxon>
        <taxon>Insecta</taxon>
        <taxon>Pterygota</taxon>
        <taxon>Neoptera</taxon>
        <taxon>Endopterygota</taxon>
        <taxon>Coleoptera</taxon>
        <taxon>Polyphaga</taxon>
        <taxon>Scarabaeiformia</taxon>
        <taxon>Scarabaeidae</taxon>
        <taxon>Dynastinae</taxon>
        <taxon>Oryctes</taxon>
    </lineage>
</organism>
<proteinExistence type="predicted"/>
<feature type="domain" description="C2H2-type" evidence="8">
    <location>
        <begin position="367"/>
        <end position="394"/>
    </location>
</feature>
<feature type="binding site" evidence="6">
    <location>
        <position position="56"/>
    </location>
    <ligand>
        <name>Zn(2+)</name>
        <dbReference type="ChEBI" id="CHEBI:29105"/>
    </ligand>
</feature>
<dbReference type="SUPFAM" id="SSF57667">
    <property type="entry name" value="beta-beta-alpha zinc fingers"/>
    <property type="match status" value="5"/>
</dbReference>
<dbReference type="GO" id="GO:0005634">
    <property type="term" value="C:nucleus"/>
    <property type="evidence" value="ECO:0007669"/>
    <property type="project" value="UniProtKB-SubCell"/>
</dbReference>
<dbReference type="Proteomes" id="UP000051574">
    <property type="component" value="Unassembled WGS sequence"/>
</dbReference>
<dbReference type="GO" id="GO:0000981">
    <property type="term" value="F:DNA-binding transcription factor activity, RNA polymerase II-specific"/>
    <property type="evidence" value="ECO:0007669"/>
    <property type="project" value="TreeGrafter"/>
</dbReference>
<feature type="domain" description="ZAD" evidence="9">
    <location>
        <begin position="7"/>
        <end position="83"/>
    </location>
</feature>
<keyword evidence="3 5" id="KW-0863">Zinc-finger</keyword>
<dbReference type="Gene3D" id="3.30.160.60">
    <property type="entry name" value="Classic Zinc Finger"/>
    <property type="match status" value="5"/>
</dbReference>
<dbReference type="InterPro" id="IPR013087">
    <property type="entry name" value="Znf_C2H2_type"/>
</dbReference>
<feature type="domain" description="C2H2-type" evidence="8">
    <location>
        <begin position="184"/>
        <end position="211"/>
    </location>
</feature>
<keyword evidence="4 6" id="KW-0862">Zinc</keyword>
<evidence type="ECO:0000256" key="2">
    <source>
        <dbReference type="ARBA" id="ARBA00022737"/>
    </source>
</evidence>
<feature type="binding site" evidence="6">
    <location>
        <position position="59"/>
    </location>
    <ligand>
        <name>Zn(2+)</name>
        <dbReference type="ChEBI" id="CHEBI:29105"/>
    </ligand>
</feature>
<keyword evidence="1 6" id="KW-0479">Metal-binding</keyword>
<keyword evidence="11" id="KW-1185">Reference proteome</keyword>
<evidence type="ECO:0000256" key="3">
    <source>
        <dbReference type="ARBA" id="ARBA00022771"/>
    </source>
</evidence>
<evidence type="ECO:0000256" key="7">
    <source>
        <dbReference type="SAM" id="MobiDB-lite"/>
    </source>
</evidence>
<feature type="binding site" evidence="6">
    <location>
        <position position="9"/>
    </location>
    <ligand>
        <name>Zn(2+)</name>
        <dbReference type="ChEBI" id="CHEBI:29105"/>
    </ligand>
</feature>
<feature type="domain" description="C2H2-type" evidence="8">
    <location>
        <begin position="336"/>
        <end position="365"/>
    </location>
</feature>
<dbReference type="Pfam" id="PF13912">
    <property type="entry name" value="zf-C2H2_6"/>
    <property type="match status" value="3"/>
</dbReference>
<feature type="region of interest" description="Disordered" evidence="7">
    <location>
        <begin position="449"/>
        <end position="490"/>
    </location>
</feature>
<dbReference type="Gene3D" id="3.40.1800.20">
    <property type="match status" value="1"/>
</dbReference>
<gene>
    <name evidence="10" type="ORF">AMK59_3597</name>
</gene>
<evidence type="ECO:0000256" key="1">
    <source>
        <dbReference type="ARBA" id="ARBA00022723"/>
    </source>
</evidence>
<dbReference type="PROSITE" id="PS00028">
    <property type="entry name" value="ZINC_FINGER_C2H2_1"/>
    <property type="match status" value="9"/>
</dbReference>
<evidence type="ECO:0000259" key="8">
    <source>
        <dbReference type="PROSITE" id="PS50157"/>
    </source>
</evidence>
<feature type="domain" description="C2H2-type" evidence="8">
    <location>
        <begin position="395"/>
        <end position="422"/>
    </location>
</feature>
<dbReference type="Pfam" id="PF07776">
    <property type="entry name" value="zf-AD"/>
    <property type="match status" value="1"/>
</dbReference>
<feature type="binding site" evidence="6">
    <location>
        <position position="12"/>
    </location>
    <ligand>
        <name>Zn(2+)</name>
        <dbReference type="ChEBI" id="CHEBI:29105"/>
    </ligand>
</feature>
<feature type="domain" description="C2H2-type" evidence="8">
    <location>
        <begin position="158"/>
        <end position="181"/>
    </location>
</feature>
<feature type="compositionally biased region" description="Basic and acidic residues" evidence="7">
    <location>
        <begin position="473"/>
        <end position="482"/>
    </location>
</feature>
<dbReference type="SMART" id="SM00868">
    <property type="entry name" value="zf-AD"/>
    <property type="match status" value="1"/>
</dbReference>
<dbReference type="InterPro" id="IPR012934">
    <property type="entry name" value="Znf_AD"/>
</dbReference>
<evidence type="ECO:0000256" key="4">
    <source>
        <dbReference type="ARBA" id="ARBA00022833"/>
    </source>
</evidence>
<dbReference type="Pfam" id="PF00096">
    <property type="entry name" value="zf-C2H2"/>
    <property type="match status" value="2"/>
</dbReference>
<evidence type="ECO:0000256" key="6">
    <source>
        <dbReference type="PROSITE-ProRule" id="PRU01263"/>
    </source>
</evidence>
<dbReference type="InterPro" id="IPR036236">
    <property type="entry name" value="Znf_C2H2_sf"/>
</dbReference>
<dbReference type="PROSITE" id="PS50157">
    <property type="entry name" value="ZINC_FINGER_C2H2_2"/>
    <property type="match status" value="9"/>
</dbReference>
<dbReference type="PANTHER" id="PTHR24381">
    <property type="entry name" value="ZINC FINGER PROTEIN"/>
    <property type="match status" value="1"/>
</dbReference>
<evidence type="ECO:0000259" key="9">
    <source>
        <dbReference type="PROSITE" id="PS51915"/>
    </source>
</evidence>
<feature type="domain" description="C2H2-type" evidence="8">
    <location>
        <begin position="303"/>
        <end position="330"/>
    </location>
</feature>
<dbReference type="SMART" id="SM00355">
    <property type="entry name" value="ZnF_C2H2"/>
    <property type="match status" value="10"/>
</dbReference>